<dbReference type="PANTHER" id="PTHR43794">
    <property type="entry name" value="AMINOHYDROLASE SSNA-RELATED"/>
    <property type="match status" value="1"/>
</dbReference>
<dbReference type="KEGG" id="ddu:GF1_18880"/>
<name>A0A915U2U7_9BACT</name>
<organism evidence="3 4">
    <name type="scientific">Desulfolithobacter dissulfuricans</name>
    <dbReference type="NCBI Taxonomy" id="2795293"/>
    <lineage>
        <taxon>Bacteria</taxon>
        <taxon>Pseudomonadati</taxon>
        <taxon>Thermodesulfobacteriota</taxon>
        <taxon>Desulfobulbia</taxon>
        <taxon>Desulfobulbales</taxon>
        <taxon>Desulfobulbaceae</taxon>
        <taxon>Desulfolithobacter</taxon>
    </lineage>
</organism>
<dbReference type="InterPro" id="IPR032466">
    <property type="entry name" value="Metal_Hydrolase"/>
</dbReference>
<dbReference type="Pfam" id="PF01979">
    <property type="entry name" value="Amidohydro_1"/>
    <property type="match status" value="1"/>
</dbReference>
<protein>
    <submittedName>
        <fullName evidence="3">Metal-dependent hydrolase</fullName>
    </submittedName>
</protein>
<accession>A0A915U2U7</accession>
<reference evidence="3" key="1">
    <citation type="submission" date="2020-12" db="EMBL/GenBank/DDBJ databases">
        <title>Desulfobium dissulfuricans gen. nov., sp. nov., a novel mesophilic, sulfate-reducing bacterium isolated from a deep-sea hydrothermal vent.</title>
        <authorList>
            <person name="Hashimoto Y."/>
            <person name="Tame A."/>
            <person name="Sawayama S."/>
            <person name="Miyazaki J."/>
            <person name="Takai K."/>
            <person name="Nakagawa S."/>
        </authorList>
    </citation>
    <scope>NUCLEOTIDE SEQUENCE</scope>
    <source>
        <strain evidence="3">GF1</strain>
    </source>
</reference>
<evidence type="ECO:0000256" key="1">
    <source>
        <dbReference type="ARBA" id="ARBA00022801"/>
    </source>
</evidence>
<dbReference type="Gene3D" id="3.20.20.140">
    <property type="entry name" value="Metal-dependent hydrolases"/>
    <property type="match status" value="1"/>
</dbReference>
<dbReference type="PANTHER" id="PTHR43794:SF11">
    <property type="entry name" value="AMIDOHYDROLASE-RELATED DOMAIN-CONTAINING PROTEIN"/>
    <property type="match status" value="1"/>
</dbReference>
<dbReference type="InterPro" id="IPR006680">
    <property type="entry name" value="Amidohydro-rel"/>
</dbReference>
<dbReference type="SUPFAM" id="SSF51556">
    <property type="entry name" value="Metallo-dependent hydrolases"/>
    <property type="match status" value="1"/>
</dbReference>
<dbReference type="InterPro" id="IPR050287">
    <property type="entry name" value="MTA/SAH_deaminase"/>
</dbReference>
<dbReference type="Proteomes" id="UP001063350">
    <property type="component" value="Chromosome"/>
</dbReference>
<sequence>MQEGIILDLGPFEVMQARFSGAAVQTHPDTLLLPGLINAHIHLELSHLGFLARRQQRPATFTGWIEEMLRERERHGATGSQVTAAAREVLARQHRDGVIALADIGNTDTCLEIQPGFPGVVQSYLELLGLSRAAAERSLAVLAGQDDSRMCTAHAPYSTHRQLIVALKERARRLGHRFPIHVAEPAVEEELVCHGRGEIADFLRRRGFWDGSFQPAGIDNAGSVQYLDQLGVLDSDTLCVHCVHVREEAIQIMARQQVRICLCPGSNRFLGVGKAPVADFLAAGLLPALGTDSLTSNPEVSLWREMHILRQDHPAISDRNIVAMATLGGARALGLEQDYGTLEPGRRAAVLAIAAGEVHDGDQVYPFLTDGRQKQITWM</sequence>
<dbReference type="GO" id="GO:0016810">
    <property type="term" value="F:hydrolase activity, acting on carbon-nitrogen (but not peptide) bonds"/>
    <property type="evidence" value="ECO:0007669"/>
    <property type="project" value="InterPro"/>
</dbReference>
<dbReference type="Gene3D" id="2.30.40.10">
    <property type="entry name" value="Urease, subunit C, domain 1"/>
    <property type="match status" value="1"/>
</dbReference>
<dbReference type="SUPFAM" id="SSF51338">
    <property type="entry name" value="Composite domain of metallo-dependent hydrolases"/>
    <property type="match status" value="1"/>
</dbReference>
<gene>
    <name evidence="3" type="ORF">GF1_18880</name>
</gene>
<keyword evidence="4" id="KW-1185">Reference proteome</keyword>
<dbReference type="EMBL" id="AP024233">
    <property type="protein sequence ID" value="BCO09512.1"/>
    <property type="molecule type" value="Genomic_DNA"/>
</dbReference>
<dbReference type="AlphaFoldDB" id="A0A915U2U7"/>
<evidence type="ECO:0000313" key="4">
    <source>
        <dbReference type="Proteomes" id="UP001063350"/>
    </source>
</evidence>
<evidence type="ECO:0000313" key="3">
    <source>
        <dbReference type="EMBL" id="BCO09512.1"/>
    </source>
</evidence>
<dbReference type="InterPro" id="IPR011059">
    <property type="entry name" value="Metal-dep_hydrolase_composite"/>
</dbReference>
<evidence type="ECO:0000259" key="2">
    <source>
        <dbReference type="Pfam" id="PF01979"/>
    </source>
</evidence>
<keyword evidence="1 3" id="KW-0378">Hydrolase</keyword>
<proteinExistence type="predicted"/>
<feature type="domain" description="Amidohydrolase-related" evidence="2">
    <location>
        <begin position="32"/>
        <end position="353"/>
    </location>
</feature>